<dbReference type="GO" id="GO:0006508">
    <property type="term" value="P:proteolysis"/>
    <property type="evidence" value="ECO:0007669"/>
    <property type="project" value="InterPro"/>
</dbReference>
<dbReference type="InterPro" id="IPR001461">
    <property type="entry name" value="Aspartic_peptidase_A1"/>
</dbReference>
<comment type="similarity">
    <text evidence="1">Belongs to the peptidase A1 family.</text>
</comment>
<feature type="domain" description="Peptidase A1" evidence="3">
    <location>
        <begin position="1"/>
        <end position="456"/>
    </location>
</feature>
<dbReference type="InterPro" id="IPR034164">
    <property type="entry name" value="Pepsin-like_dom"/>
</dbReference>
<dbReference type="PANTHER" id="PTHR47966:SF51">
    <property type="entry name" value="BETA-SITE APP-CLEAVING ENZYME, ISOFORM A-RELATED"/>
    <property type="match status" value="1"/>
</dbReference>
<evidence type="ECO:0000259" key="3">
    <source>
        <dbReference type="PROSITE" id="PS51767"/>
    </source>
</evidence>
<dbReference type="Pfam" id="PF00026">
    <property type="entry name" value="Asp"/>
    <property type="match status" value="2"/>
</dbReference>
<dbReference type="PRINTS" id="PR00792">
    <property type="entry name" value="PEPSIN"/>
</dbReference>
<proteinExistence type="inferred from homology"/>
<dbReference type="VEuPathDB" id="VectorBase:RSAN_044502"/>
<name>A0A9D4T4Q2_RHISA</name>
<reference evidence="4" key="1">
    <citation type="journal article" date="2020" name="Cell">
        <title>Large-Scale Comparative Analyses of Tick Genomes Elucidate Their Genetic Diversity and Vector Capacities.</title>
        <authorList>
            <consortium name="Tick Genome and Microbiome Consortium (TIGMIC)"/>
            <person name="Jia N."/>
            <person name="Wang J."/>
            <person name="Shi W."/>
            <person name="Du L."/>
            <person name="Sun Y."/>
            <person name="Zhan W."/>
            <person name="Jiang J.F."/>
            <person name="Wang Q."/>
            <person name="Zhang B."/>
            <person name="Ji P."/>
            <person name="Bell-Sakyi L."/>
            <person name="Cui X.M."/>
            <person name="Yuan T.T."/>
            <person name="Jiang B.G."/>
            <person name="Yang W.F."/>
            <person name="Lam T.T."/>
            <person name="Chang Q.C."/>
            <person name="Ding S.J."/>
            <person name="Wang X.J."/>
            <person name="Zhu J.G."/>
            <person name="Ruan X.D."/>
            <person name="Zhao L."/>
            <person name="Wei J.T."/>
            <person name="Ye R.Z."/>
            <person name="Que T.C."/>
            <person name="Du C.H."/>
            <person name="Zhou Y.H."/>
            <person name="Cheng J.X."/>
            <person name="Dai P.F."/>
            <person name="Guo W.B."/>
            <person name="Han X.H."/>
            <person name="Huang E.J."/>
            <person name="Li L.F."/>
            <person name="Wei W."/>
            <person name="Gao Y.C."/>
            <person name="Liu J.Z."/>
            <person name="Shao H.Z."/>
            <person name="Wang X."/>
            <person name="Wang C.C."/>
            <person name="Yang T.C."/>
            <person name="Huo Q.B."/>
            <person name="Li W."/>
            <person name="Chen H.Y."/>
            <person name="Chen S.E."/>
            <person name="Zhou L.G."/>
            <person name="Ni X.B."/>
            <person name="Tian J.H."/>
            <person name="Sheng Y."/>
            <person name="Liu T."/>
            <person name="Pan Y.S."/>
            <person name="Xia L.Y."/>
            <person name="Li J."/>
            <person name="Zhao F."/>
            <person name="Cao W.C."/>
        </authorList>
    </citation>
    <scope>NUCLEOTIDE SEQUENCE</scope>
    <source>
        <strain evidence="4">Rsan-2018</strain>
    </source>
</reference>
<reference evidence="4" key="2">
    <citation type="submission" date="2021-09" db="EMBL/GenBank/DDBJ databases">
        <authorList>
            <person name="Jia N."/>
            <person name="Wang J."/>
            <person name="Shi W."/>
            <person name="Du L."/>
            <person name="Sun Y."/>
            <person name="Zhan W."/>
            <person name="Jiang J."/>
            <person name="Wang Q."/>
            <person name="Zhang B."/>
            <person name="Ji P."/>
            <person name="Sakyi L.B."/>
            <person name="Cui X."/>
            <person name="Yuan T."/>
            <person name="Jiang B."/>
            <person name="Yang W."/>
            <person name="Lam T.T.-Y."/>
            <person name="Chang Q."/>
            <person name="Ding S."/>
            <person name="Wang X."/>
            <person name="Zhu J."/>
            <person name="Ruan X."/>
            <person name="Zhao L."/>
            <person name="Wei J."/>
            <person name="Que T."/>
            <person name="Du C."/>
            <person name="Cheng J."/>
            <person name="Dai P."/>
            <person name="Han X."/>
            <person name="Huang E."/>
            <person name="Gao Y."/>
            <person name="Liu J."/>
            <person name="Shao H."/>
            <person name="Ye R."/>
            <person name="Li L."/>
            <person name="Wei W."/>
            <person name="Wang X."/>
            <person name="Wang C."/>
            <person name="Huo Q."/>
            <person name="Li W."/>
            <person name="Guo W."/>
            <person name="Chen H."/>
            <person name="Chen S."/>
            <person name="Zhou L."/>
            <person name="Zhou L."/>
            <person name="Ni X."/>
            <person name="Tian J."/>
            <person name="Zhou Y."/>
            <person name="Sheng Y."/>
            <person name="Liu T."/>
            <person name="Pan Y."/>
            <person name="Xia L."/>
            <person name="Li J."/>
            <person name="Zhao F."/>
            <person name="Cao W."/>
        </authorList>
    </citation>
    <scope>NUCLEOTIDE SEQUENCE</scope>
    <source>
        <strain evidence="4">Rsan-2018</strain>
        <tissue evidence="4">Larvae</tissue>
    </source>
</reference>
<dbReference type="AlphaFoldDB" id="A0A9D4T4Q2"/>
<dbReference type="InterPro" id="IPR033121">
    <property type="entry name" value="PEPTIDASE_A1"/>
</dbReference>
<gene>
    <name evidence="4" type="ORF">HPB52_017918</name>
</gene>
<dbReference type="PANTHER" id="PTHR47966">
    <property type="entry name" value="BETA-SITE APP-CLEAVING ENZYME, ISOFORM A-RELATED"/>
    <property type="match status" value="1"/>
</dbReference>
<organism evidence="4 5">
    <name type="scientific">Rhipicephalus sanguineus</name>
    <name type="common">Brown dog tick</name>
    <name type="synonym">Ixodes sanguineus</name>
    <dbReference type="NCBI Taxonomy" id="34632"/>
    <lineage>
        <taxon>Eukaryota</taxon>
        <taxon>Metazoa</taxon>
        <taxon>Ecdysozoa</taxon>
        <taxon>Arthropoda</taxon>
        <taxon>Chelicerata</taxon>
        <taxon>Arachnida</taxon>
        <taxon>Acari</taxon>
        <taxon>Parasitiformes</taxon>
        <taxon>Ixodida</taxon>
        <taxon>Ixodoidea</taxon>
        <taxon>Ixodidae</taxon>
        <taxon>Rhipicephalinae</taxon>
        <taxon>Rhipicephalus</taxon>
        <taxon>Rhipicephalus</taxon>
    </lineage>
</organism>
<feature type="disulfide bond" evidence="2">
    <location>
        <begin position="27"/>
        <end position="33"/>
    </location>
</feature>
<dbReference type="VEuPathDB" id="VectorBase:RSAN_048332"/>
<evidence type="ECO:0000313" key="5">
    <source>
        <dbReference type="Proteomes" id="UP000821837"/>
    </source>
</evidence>
<accession>A0A9D4T4Q2</accession>
<evidence type="ECO:0000256" key="1">
    <source>
        <dbReference type="ARBA" id="ARBA00007447"/>
    </source>
</evidence>
<dbReference type="Gene3D" id="2.40.70.10">
    <property type="entry name" value="Acid Proteases"/>
    <property type="match status" value="2"/>
</dbReference>
<dbReference type="Proteomes" id="UP000821837">
    <property type="component" value="Chromosome 11"/>
</dbReference>
<comment type="caution">
    <text evidence="4">The sequence shown here is derived from an EMBL/GenBank/DDBJ whole genome shotgun (WGS) entry which is preliminary data.</text>
</comment>
<evidence type="ECO:0000313" key="4">
    <source>
        <dbReference type="EMBL" id="KAH7972841.1"/>
    </source>
</evidence>
<dbReference type="CDD" id="cd05471">
    <property type="entry name" value="pepsin_like"/>
    <property type="match status" value="2"/>
</dbReference>
<keyword evidence="5" id="KW-1185">Reference proteome</keyword>
<dbReference type="InterPro" id="IPR021109">
    <property type="entry name" value="Peptidase_aspartic_dom_sf"/>
</dbReference>
<sequence length="464" mass="51164">MKIGTPAQEFNVAFDMAASTWVPANTCPEGTTCFGRKAFKSNESSTHTVISHNGFSEFRSGNVTGDEIDDVQELGGVEIGKLRFINALSVHGAYNYTEEPFDGVFGLRLGTHSPLTHMARTRVIAKPWLGLSFSADSNVSGEALFGGANEQYYQGQLSFVDAELNTFQFRISRPANVTFTIATKRFVLTAEDYIYKLQYYCDLNIGSPWQSFKAALDTAGASWVLSTNCKADLELCRDRDKYDPRGSFTHVDGVDVASAPFGNGTVLGTASWDRQQVAGVIVPRMPFLRIGDFDGKKDIFWGTPSNAVLGLEQGSRSFFGTLVRERLIAEPRLGLYFSRDDTDNGEALFGGSNNMRYEEPLTFLPALGSYWNFQLDGPATADPYIGGPPIEIQRINNDMGAMKVDSGERRTPNGKRCYSGFIEAVAKGDVTWHLGHVFLRRVYTVLEWPRNGSGYGLVGFAYAR</sequence>
<dbReference type="GO" id="GO:0004190">
    <property type="term" value="F:aspartic-type endopeptidase activity"/>
    <property type="evidence" value="ECO:0007669"/>
    <property type="project" value="InterPro"/>
</dbReference>
<dbReference type="PROSITE" id="PS51767">
    <property type="entry name" value="PEPTIDASE_A1"/>
    <property type="match status" value="1"/>
</dbReference>
<dbReference type="EMBL" id="JABSTV010001247">
    <property type="protein sequence ID" value="KAH7972841.1"/>
    <property type="molecule type" value="Genomic_DNA"/>
</dbReference>
<protein>
    <recommendedName>
        <fullName evidence="3">Peptidase A1 domain-containing protein</fullName>
    </recommendedName>
</protein>
<dbReference type="SUPFAM" id="SSF50630">
    <property type="entry name" value="Acid proteases"/>
    <property type="match status" value="2"/>
</dbReference>
<keyword evidence="2" id="KW-1015">Disulfide bond</keyword>
<evidence type="ECO:0000256" key="2">
    <source>
        <dbReference type="PIRSR" id="PIRSR601461-2"/>
    </source>
</evidence>